<dbReference type="Gene3D" id="3.40.50.1820">
    <property type="entry name" value="alpha/beta hydrolase"/>
    <property type="match status" value="1"/>
</dbReference>
<dbReference type="GO" id="GO:0016787">
    <property type="term" value="F:hydrolase activity"/>
    <property type="evidence" value="ECO:0007669"/>
    <property type="project" value="UniProtKB-KW"/>
</dbReference>
<feature type="domain" description="Carboxylesterase type B" evidence="4">
    <location>
        <begin position="349"/>
        <end position="475"/>
    </location>
</feature>
<proteinExistence type="inferred from homology"/>
<dbReference type="Pfam" id="PF00135">
    <property type="entry name" value="COesterase"/>
    <property type="match status" value="2"/>
</dbReference>
<sequence length="482" mass="54306">MYLDQDKFKIYLYFRWQNPINPKPWTPTVYDATFVRPGCPQNGCKDMNPALVCPDKVAEDCLFLYIWTPLNANSSSNIPVMVYIHGGNFVHMSAGSLLFDGENLANKGQVIIINVEYRLGALGFLLTKDTQKGKGATGNYAILDQQQALRWIYENIKGFGGDPEQITLFGQSAGAQSTVVHLMNKESSKYFKRAIIESAPVSIPFKDKTEMLFIGNLLADQLNCPEGDLTCLTSKTAEEIAEAQHITRPIPSSLKLLEFFEPWVPYVDGDIVPYQPLEAMRRGLFTNKPIMIGTVTEETRIYVYSAWSNNLTPFEYAAALAATFPSEIANVLELYPPPPLDDDRDALIVPATDYVFTCCTRGSTWLYVYDHAFSFPGWAPFNYCQGHVCHGSEIPILLRSWSNGNFTATPDEVALSEQLMIYWTNFAKSADPNTGLKSNLMWPKYTLDGKWPYMHFKTPADENGVNWRGKYCDFWDAVGYKA</sequence>
<comment type="caution">
    <text evidence="5">The sequence shown here is derived from an EMBL/GenBank/DDBJ whole genome shotgun (WGS) entry which is preliminary data.</text>
</comment>
<evidence type="ECO:0000313" key="6">
    <source>
        <dbReference type="Proteomes" id="UP001186944"/>
    </source>
</evidence>
<accession>A0AA89BXB5</accession>
<gene>
    <name evidence="5" type="ORF">FSP39_013279</name>
</gene>
<protein>
    <recommendedName>
        <fullName evidence="3">Carboxylic ester hydrolase</fullName>
        <ecNumber evidence="3">3.1.1.-</ecNumber>
    </recommendedName>
</protein>
<dbReference type="InterPro" id="IPR002018">
    <property type="entry name" value="CarbesteraseB"/>
</dbReference>
<dbReference type="EC" id="3.1.1.-" evidence="3"/>
<organism evidence="5 6">
    <name type="scientific">Pinctada imbricata</name>
    <name type="common">Atlantic pearl-oyster</name>
    <name type="synonym">Pinctada martensii</name>
    <dbReference type="NCBI Taxonomy" id="66713"/>
    <lineage>
        <taxon>Eukaryota</taxon>
        <taxon>Metazoa</taxon>
        <taxon>Spiralia</taxon>
        <taxon>Lophotrochozoa</taxon>
        <taxon>Mollusca</taxon>
        <taxon>Bivalvia</taxon>
        <taxon>Autobranchia</taxon>
        <taxon>Pteriomorphia</taxon>
        <taxon>Pterioida</taxon>
        <taxon>Pterioidea</taxon>
        <taxon>Pteriidae</taxon>
        <taxon>Pinctada</taxon>
    </lineage>
</organism>
<keyword evidence="6" id="KW-1185">Reference proteome</keyword>
<reference evidence="5" key="1">
    <citation type="submission" date="2019-08" db="EMBL/GenBank/DDBJ databases">
        <title>The improved chromosome-level genome for the pearl oyster Pinctada fucata martensii using PacBio sequencing and Hi-C.</title>
        <authorList>
            <person name="Zheng Z."/>
        </authorList>
    </citation>
    <scope>NUCLEOTIDE SEQUENCE</scope>
    <source>
        <strain evidence="5">ZZ-2019</strain>
        <tissue evidence="5">Adductor muscle</tissue>
    </source>
</reference>
<evidence type="ECO:0000256" key="1">
    <source>
        <dbReference type="ARBA" id="ARBA00005964"/>
    </source>
</evidence>
<evidence type="ECO:0000256" key="3">
    <source>
        <dbReference type="RuleBase" id="RU361235"/>
    </source>
</evidence>
<evidence type="ECO:0000259" key="4">
    <source>
        <dbReference type="Pfam" id="PF00135"/>
    </source>
</evidence>
<dbReference type="PROSITE" id="PS00122">
    <property type="entry name" value="CARBOXYLESTERASE_B_1"/>
    <property type="match status" value="1"/>
</dbReference>
<keyword evidence="2 3" id="KW-0378">Hydrolase</keyword>
<evidence type="ECO:0000313" key="5">
    <source>
        <dbReference type="EMBL" id="KAK3086085.1"/>
    </source>
</evidence>
<comment type="similarity">
    <text evidence="1 3">Belongs to the type-B carboxylesterase/lipase family.</text>
</comment>
<feature type="domain" description="Carboxylesterase type B" evidence="4">
    <location>
        <begin position="15"/>
        <end position="310"/>
    </location>
</feature>
<dbReference type="InterPro" id="IPR019826">
    <property type="entry name" value="Carboxylesterase_B_AS"/>
</dbReference>
<dbReference type="InterPro" id="IPR029058">
    <property type="entry name" value="AB_hydrolase_fold"/>
</dbReference>
<dbReference type="AlphaFoldDB" id="A0AA89BXB5"/>
<dbReference type="PANTHER" id="PTHR45570:SF1">
    <property type="entry name" value="CARBOXYLIC ESTER HYDROLASE"/>
    <property type="match status" value="1"/>
</dbReference>
<evidence type="ECO:0000256" key="2">
    <source>
        <dbReference type="ARBA" id="ARBA00022801"/>
    </source>
</evidence>
<dbReference type="EMBL" id="VSWD01000012">
    <property type="protein sequence ID" value="KAK3086085.1"/>
    <property type="molecule type" value="Genomic_DNA"/>
</dbReference>
<name>A0AA89BXB5_PINIB</name>
<dbReference type="SUPFAM" id="SSF53474">
    <property type="entry name" value="alpha/beta-Hydrolases"/>
    <property type="match status" value="1"/>
</dbReference>
<dbReference type="Proteomes" id="UP001186944">
    <property type="component" value="Unassembled WGS sequence"/>
</dbReference>
<dbReference type="PANTHER" id="PTHR45570">
    <property type="entry name" value="CARBOXYLIC ESTER HYDROLASE"/>
    <property type="match status" value="1"/>
</dbReference>